<name>A0A9K3EHK5_HELAN</name>
<keyword evidence="2" id="KW-1185">Reference proteome</keyword>
<evidence type="ECO:0000313" key="2">
    <source>
        <dbReference type="Proteomes" id="UP000215914"/>
    </source>
</evidence>
<dbReference type="AlphaFoldDB" id="A0A9K3EHK5"/>
<accession>A0A9K3EHK5</accession>
<dbReference type="Gramene" id="mRNA:HanXRQr2_Chr13g0576801">
    <property type="protein sequence ID" value="mRNA:HanXRQr2_Chr13g0576801"/>
    <property type="gene ID" value="HanXRQr2_Chr13g0576801"/>
</dbReference>
<proteinExistence type="predicted"/>
<sequence>MSSTDLLYRSSRSMLIWGRLLRDALLKLGIWQGMLCRQAA</sequence>
<organism evidence="1 2">
    <name type="scientific">Helianthus annuus</name>
    <name type="common">Common sunflower</name>
    <dbReference type="NCBI Taxonomy" id="4232"/>
    <lineage>
        <taxon>Eukaryota</taxon>
        <taxon>Viridiplantae</taxon>
        <taxon>Streptophyta</taxon>
        <taxon>Embryophyta</taxon>
        <taxon>Tracheophyta</taxon>
        <taxon>Spermatophyta</taxon>
        <taxon>Magnoliopsida</taxon>
        <taxon>eudicotyledons</taxon>
        <taxon>Gunneridae</taxon>
        <taxon>Pentapetalae</taxon>
        <taxon>asterids</taxon>
        <taxon>campanulids</taxon>
        <taxon>Asterales</taxon>
        <taxon>Asteraceae</taxon>
        <taxon>Asteroideae</taxon>
        <taxon>Heliantheae alliance</taxon>
        <taxon>Heliantheae</taxon>
        <taxon>Helianthus</taxon>
    </lineage>
</organism>
<evidence type="ECO:0000313" key="1">
    <source>
        <dbReference type="EMBL" id="KAF5772429.1"/>
    </source>
</evidence>
<comment type="caution">
    <text evidence="1">The sequence shown here is derived from an EMBL/GenBank/DDBJ whole genome shotgun (WGS) entry which is preliminary data.</text>
</comment>
<dbReference type="Proteomes" id="UP000215914">
    <property type="component" value="Unassembled WGS sequence"/>
</dbReference>
<dbReference type="EMBL" id="MNCJ02000328">
    <property type="protein sequence ID" value="KAF5772429.1"/>
    <property type="molecule type" value="Genomic_DNA"/>
</dbReference>
<gene>
    <name evidence="1" type="ORF">HanXRQr2_Chr13g0576801</name>
</gene>
<reference evidence="1" key="1">
    <citation type="journal article" date="2017" name="Nature">
        <title>The sunflower genome provides insights into oil metabolism, flowering and Asterid evolution.</title>
        <authorList>
            <person name="Badouin H."/>
            <person name="Gouzy J."/>
            <person name="Grassa C.J."/>
            <person name="Murat F."/>
            <person name="Staton S.E."/>
            <person name="Cottret L."/>
            <person name="Lelandais-Briere C."/>
            <person name="Owens G.L."/>
            <person name="Carrere S."/>
            <person name="Mayjonade B."/>
            <person name="Legrand L."/>
            <person name="Gill N."/>
            <person name="Kane N.C."/>
            <person name="Bowers J.E."/>
            <person name="Hubner S."/>
            <person name="Bellec A."/>
            <person name="Berard A."/>
            <person name="Berges H."/>
            <person name="Blanchet N."/>
            <person name="Boniface M.C."/>
            <person name="Brunel D."/>
            <person name="Catrice O."/>
            <person name="Chaidir N."/>
            <person name="Claudel C."/>
            <person name="Donnadieu C."/>
            <person name="Faraut T."/>
            <person name="Fievet G."/>
            <person name="Helmstetter N."/>
            <person name="King M."/>
            <person name="Knapp S.J."/>
            <person name="Lai Z."/>
            <person name="Le Paslier M.C."/>
            <person name="Lippi Y."/>
            <person name="Lorenzon L."/>
            <person name="Mandel J.R."/>
            <person name="Marage G."/>
            <person name="Marchand G."/>
            <person name="Marquand E."/>
            <person name="Bret-Mestries E."/>
            <person name="Morien E."/>
            <person name="Nambeesan S."/>
            <person name="Nguyen T."/>
            <person name="Pegot-Espagnet P."/>
            <person name="Pouilly N."/>
            <person name="Raftis F."/>
            <person name="Sallet E."/>
            <person name="Schiex T."/>
            <person name="Thomas J."/>
            <person name="Vandecasteele C."/>
            <person name="Vares D."/>
            <person name="Vear F."/>
            <person name="Vautrin S."/>
            <person name="Crespi M."/>
            <person name="Mangin B."/>
            <person name="Burke J.M."/>
            <person name="Salse J."/>
            <person name="Munos S."/>
            <person name="Vincourt P."/>
            <person name="Rieseberg L.H."/>
            <person name="Langlade N.B."/>
        </authorList>
    </citation>
    <scope>NUCLEOTIDE SEQUENCE</scope>
    <source>
        <tissue evidence="1">Leaves</tissue>
    </source>
</reference>
<reference evidence="1" key="2">
    <citation type="submission" date="2020-06" db="EMBL/GenBank/DDBJ databases">
        <title>Helianthus annuus Genome sequencing and assembly Release 2.</title>
        <authorList>
            <person name="Gouzy J."/>
            <person name="Langlade N."/>
            <person name="Munos S."/>
        </authorList>
    </citation>
    <scope>NUCLEOTIDE SEQUENCE</scope>
    <source>
        <tissue evidence="1">Leaves</tissue>
    </source>
</reference>
<protein>
    <submittedName>
        <fullName evidence="1">Uncharacterized protein</fullName>
    </submittedName>
</protein>